<dbReference type="Gene3D" id="3.10.105.10">
    <property type="entry name" value="Dipeptide-binding Protein, Domain 3"/>
    <property type="match status" value="1"/>
</dbReference>
<keyword evidence="7" id="KW-1185">Reference proteome</keyword>
<proteinExistence type="inferred from homology"/>
<comment type="similarity">
    <text evidence="2">Belongs to the bacterial solute-binding protein 5 family.</text>
</comment>
<dbReference type="EMBL" id="JAPIUZ010000003">
    <property type="protein sequence ID" value="MCX2564024.1"/>
    <property type="molecule type" value="Genomic_DNA"/>
</dbReference>
<keyword evidence="4" id="KW-0732">Signal</keyword>
<accession>A0ABT3QFG1</accession>
<dbReference type="InterPro" id="IPR039424">
    <property type="entry name" value="SBP_5"/>
</dbReference>
<evidence type="ECO:0000313" key="6">
    <source>
        <dbReference type="EMBL" id="MCX2564024.1"/>
    </source>
</evidence>
<dbReference type="PANTHER" id="PTHR30290:SF9">
    <property type="entry name" value="OLIGOPEPTIDE-BINDING PROTEIN APPA"/>
    <property type="match status" value="1"/>
</dbReference>
<keyword evidence="3" id="KW-0813">Transport</keyword>
<evidence type="ECO:0000313" key="7">
    <source>
        <dbReference type="Proteomes" id="UP001301152"/>
    </source>
</evidence>
<organism evidence="6 7">
    <name type="scientific">Acetobacter thailandicus</name>
    <dbReference type="NCBI Taxonomy" id="1502842"/>
    <lineage>
        <taxon>Bacteria</taxon>
        <taxon>Pseudomonadati</taxon>
        <taxon>Pseudomonadota</taxon>
        <taxon>Alphaproteobacteria</taxon>
        <taxon>Acetobacterales</taxon>
        <taxon>Acetobacteraceae</taxon>
        <taxon>Acetobacter</taxon>
    </lineage>
</organism>
<evidence type="ECO:0000256" key="1">
    <source>
        <dbReference type="ARBA" id="ARBA00004418"/>
    </source>
</evidence>
<reference evidence="6 7" key="1">
    <citation type="submission" date="2022-11" db="EMBL/GenBank/DDBJ databases">
        <title>Genome sequencing of Acetobacter type strain.</title>
        <authorList>
            <person name="Heo J."/>
            <person name="Lee D."/>
            <person name="Han B.-H."/>
            <person name="Hong S.-B."/>
            <person name="Kwon S.-W."/>
        </authorList>
    </citation>
    <scope>NUCLEOTIDE SEQUENCE [LARGE SCALE GENOMIC DNA]</scope>
    <source>
        <strain evidence="6 7">KACC 21253</strain>
    </source>
</reference>
<comment type="caution">
    <text evidence="6">The sequence shown here is derived from an EMBL/GenBank/DDBJ whole genome shotgun (WGS) entry which is preliminary data.</text>
</comment>
<gene>
    <name evidence="6" type="ORF">OQ497_08640</name>
</gene>
<dbReference type="Proteomes" id="UP001301152">
    <property type="component" value="Unassembled WGS sequence"/>
</dbReference>
<feature type="domain" description="Solute-binding protein family 5" evidence="5">
    <location>
        <begin position="104"/>
        <end position="493"/>
    </location>
</feature>
<evidence type="ECO:0000256" key="4">
    <source>
        <dbReference type="ARBA" id="ARBA00022729"/>
    </source>
</evidence>
<name>A0ABT3QFG1_9PROT</name>
<dbReference type="InterPro" id="IPR030678">
    <property type="entry name" value="Peptide/Ni-bd"/>
</dbReference>
<dbReference type="InterPro" id="IPR000914">
    <property type="entry name" value="SBP_5_dom"/>
</dbReference>
<evidence type="ECO:0000256" key="2">
    <source>
        <dbReference type="ARBA" id="ARBA00005695"/>
    </source>
</evidence>
<dbReference type="CDD" id="cd08506">
    <property type="entry name" value="PBP2_clavulanate_OppA2"/>
    <property type="match status" value="1"/>
</dbReference>
<sequence length="581" mass="63722">MMVNSDTLLRAPGTTLRSVTSLFIFILFCAVTTATSSRAEILSDTPRPYDIAHRGGTLRLAAAASGGTLDPQINYSSQYINLFANVYDGLTTFKKAQGPDGNIVVPDLAENTPVVQDNGRTYIFTLRPGLFFSDGKPVTTADVKASFQRIFKVGSPSAGSFYSAIAGADLCLKTPATCTLSAGITDDPLHRTITFHLTGPDNEFLQKLAFTHAVILPADAPDHDTGNTPLPSTGPYRITAYDPNKSLKLERNPYFRQWSAEAQPEAYPDAIEYSFGIPDETAVTAVQNGQYDWMAESIPMDRLGELGSHYAQNTHVMPHAAMYFLAMNVNIPPFNSLKARQAVNYAVNRKAMVIFYGGPGIARPICGMVPSALPGATDFCFYSKAASPDAPVTEWKSPDLEKAQQLVRESGTYGEAVTLITADTSVEMAMGAWIRDMLQHIGYKATLRPLNRAVASGYMQNSANHVQIALKDWATDYPSPSNFLDTLLGCENFHPNSDSSINIPGFCNPDIQRLIDQVKTDLNLTAEETETLWRTIDRMVMAQSPVSPLIEKKTVLITSPRLKNFFYTPVNQLLFSQVWLH</sequence>
<dbReference type="SUPFAM" id="SSF53850">
    <property type="entry name" value="Periplasmic binding protein-like II"/>
    <property type="match status" value="1"/>
</dbReference>
<evidence type="ECO:0000256" key="3">
    <source>
        <dbReference type="ARBA" id="ARBA00022448"/>
    </source>
</evidence>
<dbReference type="Pfam" id="PF00496">
    <property type="entry name" value="SBP_bac_5"/>
    <property type="match status" value="1"/>
</dbReference>
<comment type="subcellular location">
    <subcellularLocation>
        <location evidence="1">Periplasm</location>
    </subcellularLocation>
</comment>
<evidence type="ECO:0000259" key="5">
    <source>
        <dbReference type="Pfam" id="PF00496"/>
    </source>
</evidence>
<dbReference type="PANTHER" id="PTHR30290">
    <property type="entry name" value="PERIPLASMIC BINDING COMPONENT OF ABC TRANSPORTER"/>
    <property type="match status" value="1"/>
</dbReference>
<protein>
    <submittedName>
        <fullName evidence="6">ABC transporter substrate-binding protein</fullName>
    </submittedName>
</protein>
<dbReference type="Gene3D" id="3.40.190.10">
    <property type="entry name" value="Periplasmic binding protein-like II"/>
    <property type="match status" value="1"/>
</dbReference>
<dbReference type="PIRSF" id="PIRSF002741">
    <property type="entry name" value="MppA"/>
    <property type="match status" value="1"/>
</dbReference>